<dbReference type="Gene3D" id="1.10.357.10">
    <property type="entry name" value="Tetracycline Repressor, domain 2"/>
    <property type="match status" value="1"/>
</dbReference>
<evidence type="ECO:0000259" key="5">
    <source>
        <dbReference type="PROSITE" id="PS50977"/>
    </source>
</evidence>
<dbReference type="PRINTS" id="PR00455">
    <property type="entry name" value="HTHTETR"/>
</dbReference>
<dbReference type="InterPro" id="IPR036271">
    <property type="entry name" value="Tet_transcr_reg_TetR-rel_C_sf"/>
</dbReference>
<keyword evidence="1" id="KW-0805">Transcription regulation</keyword>
<dbReference type="GO" id="GO:0003677">
    <property type="term" value="F:DNA binding"/>
    <property type="evidence" value="ECO:0007669"/>
    <property type="project" value="UniProtKB-UniRule"/>
</dbReference>
<evidence type="ECO:0000256" key="3">
    <source>
        <dbReference type="ARBA" id="ARBA00023163"/>
    </source>
</evidence>
<dbReference type="EMBL" id="JABBNT010000004">
    <property type="protein sequence ID" value="NMM45937.1"/>
    <property type="molecule type" value="Genomic_DNA"/>
</dbReference>
<gene>
    <name evidence="6" type="ORF">HH303_15675</name>
</gene>
<protein>
    <submittedName>
        <fullName evidence="6">TetR/AcrR family transcriptional regulator</fullName>
    </submittedName>
</protein>
<keyword evidence="2 4" id="KW-0238">DNA-binding</keyword>
<evidence type="ECO:0000313" key="7">
    <source>
        <dbReference type="Proteomes" id="UP000539372"/>
    </source>
</evidence>
<feature type="DNA-binding region" description="H-T-H motif" evidence="4">
    <location>
        <begin position="29"/>
        <end position="48"/>
    </location>
</feature>
<accession>A0A7Y0HHI2</accession>
<dbReference type="PROSITE" id="PS50977">
    <property type="entry name" value="HTH_TETR_2"/>
    <property type="match status" value="1"/>
</dbReference>
<dbReference type="InterPro" id="IPR011075">
    <property type="entry name" value="TetR_C"/>
</dbReference>
<keyword evidence="3" id="KW-0804">Transcription</keyword>
<dbReference type="SUPFAM" id="SSF46689">
    <property type="entry name" value="Homeodomain-like"/>
    <property type="match status" value="1"/>
</dbReference>
<dbReference type="Pfam" id="PF16925">
    <property type="entry name" value="TetR_C_13"/>
    <property type="match status" value="1"/>
</dbReference>
<dbReference type="PANTHER" id="PTHR47506">
    <property type="entry name" value="TRANSCRIPTIONAL REGULATORY PROTEIN"/>
    <property type="match status" value="1"/>
</dbReference>
<dbReference type="RefSeq" id="WP_169626309.1">
    <property type="nucleotide sequence ID" value="NZ_JABBNT010000004.1"/>
</dbReference>
<evidence type="ECO:0000256" key="4">
    <source>
        <dbReference type="PROSITE-ProRule" id="PRU00335"/>
    </source>
</evidence>
<evidence type="ECO:0000256" key="1">
    <source>
        <dbReference type="ARBA" id="ARBA00023015"/>
    </source>
</evidence>
<dbReference type="InterPro" id="IPR001647">
    <property type="entry name" value="HTH_TetR"/>
</dbReference>
<dbReference type="Pfam" id="PF00440">
    <property type="entry name" value="TetR_N"/>
    <property type="match status" value="1"/>
</dbReference>
<evidence type="ECO:0000313" key="6">
    <source>
        <dbReference type="EMBL" id="NMM45937.1"/>
    </source>
</evidence>
<comment type="caution">
    <text evidence="6">The sequence shown here is derived from an EMBL/GenBank/DDBJ whole genome shotgun (WGS) entry which is preliminary data.</text>
</comment>
<dbReference type="Gene3D" id="1.10.10.60">
    <property type="entry name" value="Homeodomain-like"/>
    <property type="match status" value="1"/>
</dbReference>
<dbReference type="AlphaFoldDB" id="A0A7Y0HHI2"/>
<dbReference type="Proteomes" id="UP000539372">
    <property type="component" value="Unassembled WGS sequence"/>
</dbReference>
<sequence>MARTKSFDPDTVLDKAVEVFWSRGFEAASVEDLVAGTGVNRASLYGTFGDKKDLFLKAIDRYNDHSSIKATAETTAPVRAVLENLFGGLIERSTDGRYAGCLITNTVAEFGSSDPEILARVRSSLAERENALDRLLRRGQEEGDVPVNADIRARARHLLAAIQGIQVISKINPDPRALQKIADEAVESALR</sequence>
<feature type="domain" description="HTH tetR-type" evidence="5">
    <location>
        <begin position="6"/>
        <end position="66"/>
    </location>
</feature>
<reference evidence="6 7" key="1">
    <citation type="submission" date="2020-04" db="EMBL/GenBank/DDBJ databases">
        <title>Rhodospirillaceae bacterium KN72 isolated from deep sea.</title>
        <authorList>
            <person name="Zhang D.-C."/>
        </authorList>
    </citation>
    <scope>NUCLEOTIDE SEQUENCE [LARGE SCALE GENOMIC DNA]</scope>
    <source>
        <strain evidence="6 7">KN72</strain>
    </source>
</reference>
<organism evidence="6 7">
    <name type="scientific">Pacificispira spongiicola</name>
    <dbReference type="NCBI Taxonomy" id="2729598"/>
    <lineage>
        <taxon>Bacteria</taxon>
        <taxon>Pseudomonadati</taxon>
        <taxon>Pseudomonadota</taxon>
        <taxon>Alphaproteobacteria</taxon>
        <taxon>Rhodospirillales</taxon>
        <taxon>Rhodospirillaceae</taxon>
        <taxon>Pacificispira</taxon>
    </lineage>
</organism>
<dbReference type="SUPFAM" id="SSF48498">
    <property type="entry name" value="Tetracyclin repressor-like, C-terminal domain"/>
    <property type="match status" value="1"/>
</dbReference>
<keyword evidence="7" id="KW-1185">Reference proteome</keyword>
<dbReference type="InterPro" id="IPR009057">
    <property type="entry name" value="Homeodomain-like_sf"/>
</dbReference>
<proteinExistence type="predicted"/>
<name>A0A7Y0HHI2_9PROT</name>
<evidence type="ECO:0000256" key="2">
    <source>
        <dbReference type="ARBA" id="ARBA00023125"/>
    </source>
</evidence>
<dbReference type="PANTHER" id="PTHR47506:SF1">
    <property type="entry name" value="HTH-TYPE TRANSCRIPTIONAL REGULATOR YJDC"/>
    <property type="match status" value="1"/>
</dbReference>